<dbReference type="PANTHER" id="PTHR24320:SF252">
    <property type="entry name" value="DEHYDROGENASE_REDUCTASE FAMILY PROTEIN, PUTATIVE (AFU_ORTHOLOGUE AFUA_3G08550)-RELATED"/>
    <property type="match status" value="1"/>
</dbReference>
<evidence type="ECO:0000256" key="1">
    <source>
        <dbReference type="ARBA" id="ARBA00006484"/>
    </source>
</evidence>
<dbReference type="AlphaFoldDB" id="A0A1W2TJD2"/>
<dbReference type="Proteomes" id="UP000054516">
    <property type="component" value="Unassembled WGS sequence"/>
</dbReference>
<evidence type="ECO:0000256" key="3">
    <source>
        <dbReference type="ARBA" id="ARBA00023002"/>
    </source>
</evidence>
<dbReference type="Gene3D" id="3.40.50.720">
    <property type="entry name" value="NAD(P)-binding Rossmann-like Domain"/>
    <property type="match status" value="1"/>
</dbReference>
<dbReference type="GO" id="GO:0016491">
    <property type="term" value="F:oxidoreductase activity"/>
    <property type="evidence" value="ECO:0007669"/>
    <property type="project" value="UniProtKB-KW"/>
</dbReference>
<dbReference type="OMA" id="QVNCYTH"/>
<name>A0A1W2TJD2_ROSNE</name>
<evidence type="ECO:0000313" key="4">
    <source>
        <dbReference type="EMBL" id="GAP88295.1"/>
    </source>
</evidence>
<keyword evidence="3" id="KW-0560">Oxidoreductase</keyword>
<dbReference type="EMBL" id="DF977475">
    <property type="protein sequence ID" value="GAP88295.1"/>
    <property type="molecule type" value="Genomic_DNA"/>
</dbReference>
<reference evidence="4" key="1">
    <citation type="submission" date="2016-03" db="EMBL/GenBank/DDBJ databases">
        <title>Draft genome sequence of Rosellinia necatrix.</title>
        <authorList>
            <person name="Kanematsu S."/>
        </authorList>
    </citation>
    <scope>NUCLEOTIDE SEQUENCE [LARGE SCALE GENOMIC DNA]</scope>
    <source>
        <strain evidence="4">W97</strain>
    </source>
</reference>
<protein>
    <submittedName>
        <fullName evidence="4">Putative carbonyl reductase</fullName>
    </submittedName>
</protein>
<keyword evidence="5" id="KW-1185">Reference proteome</keyword>
<evidence type="ECO:0000313" key="5">
    <source>
        <dbReference type="Proteomes" id="UP000054516"/>
    </source>
</evidence>
<keyword evidence="2" id="KW-0521">NADP</keyword>
<comment type="similarity">
    <text evidence="1">Belongs to the short-chain dehydrogenases/reductases (SDR) family.</text>
</comment>
<sequence length="326" mass="34937">MGQPPIPPTPVGTNLTGKTIIVTGGNAGIGYESARQFLELGASRVILACRSVSRGQEAVATLRADPVIKKVNPKAVIEVFELDLDDYQSGLEFANRVKREVEQLDLLLNNGGTAMLSYERSKSGHERMMQVNCYTHVLVCLALFPLLRSTAAARGAPTRITWVGSSVHKAQHSLRRRPVAAGGSVLRHFDDAANFHRAARYADSKLAVGACARRLAAVAPAEVLVNSVCPGFVQTTLDRGLPFYVRPVMALARRALGRLVGDGARAVVHASAVAGPETNGMFLQNNEIDLGVTILDEAVGQAFIDKLWAETVEDVASLDPTLALYS</sequence>
<dbReference type="PRINTS" id="PR00081">
    <property type="entry name" value="GDHRDH"/>
</dbReference>
<dbReference type="InterPro" id="IPR036291">
    <property type="entry name" value="NAD(P)-bd_dom_sf"/>
</dbReference>
<organism evidence="4">
    <name type="scientific">Rosellinia necatrix</name>
    <name type="common">White root-rot fungus</name>
    <dbReference type="NCBI Taxonomy" id="77044"/>
    <lineage>
        <taxon>Eukaryota</taxon>
        <taxon>Fungi</taxon>
        <taxon>Dikarya</taxon>
        <taxon>Ascomycota</taxon>
        <taxon>Pezizomycotina</taxon>
        <taxon>Sordariomycetes</taxon>
        <taxon>Xylariomycetidae</taxon>
        <taxon>Xylariales</taxon>
        <taxon>Xylariaceae</taxon>
        <taxon>Rosellinia</taxon>
    </lineage>
</organism>
<dbReference type="InterPro" id="IPR002347">
    <property type="entry name" value="SDR_fam"/>
</dbReference>
<evidence type="ECO:0000256" key="2">
    <source>
        <dbReference type="ARBA" id="ARBA00022857"/>
    </source>
</evidence>
<dbReference type="SUPFAM" id="SSF51735">
    <property type="entry name" value="NAD(P)-binding Rossmann-fold domains"/>
    <property type="match status" value="1"/>
</dbReference>
<dbReference type="PANTHER" id="PTHR24320">
    <property type="entry name" value="RETINOL DEHYDROGENASE"/>
    <property type="match status" value="1"/>
</dbReference>
<dbReference type="OrthoDB" id="542013at2759"/>
<proteinExistence type="inferred from homology"/>
<accession>A0A1W2TJD2</accession>
<dbReference type="STRING" id="77044.A0A1W2TJD2"/>
<dbReference type="Pfam" id="PF00106">
    <property type="entry name" value="adh_short"/>
    <property type="match status" value="1"/>
</dbReference>
<gene>
    <name evidence="4" type="ORF">SAMD00023353_3000940</name>
</gene>